<dbReference type="RefSeq" id="WP_107890082.1">
    <property type="nucleotide sequence ID" value="NZ_CALFSO010000084.1"/>
</dbReference>
<dbReference type="Pfam" id="PF05489">
    <property type="entry name" value="Phage_tail_X"/>
    <property type="match status" value="1"/>
</dbReference>
<gene>
    <name evidence="1" type="ORF">DAI18_17805</name>
</gene>
<name>A0A2S0PE82_9NEIS</name>
<dbReference type="OrthoDB" id="8759063at2"/>
<dbReference type="InterPro" id="IPR008861">
    <property type="entry name" value="GpX-like"/>
</dbReference>
<dbReference type="EMBL" id="CP028519">
    <property type="protein sequence ID" value="AVY95689.1"/>
    <property type="molecule type" value="Genomic_DNA"/>
</dbReference>
<proteinExistence type="predicted"/>
<organism evidence="1 2">
    <name type="scientific">Microvirgula aerodenitrificans</name>
    <dbReference type="NCBI Taxonomy" id="57480"/>
    <lineage>
        <taxon>Bacteria</taxon>
        <taxon>Pseudomonadati</taxon>
        <taxon>Pseudomonadota</taxon>
        <taxon>Betaproteobacteria</taxon>
        <taxon>Neisseriales</taxon>
        <taxon>Aquaspirillaceae</taxon>
        <taxon>Microvirgula</taxon>
    </lineage>
</organism>
<dbReference type="AlphaFoldDB" id="A0A2S0PE82"/>
<evidence type="ECO:0000313" key="2">
    <source>
        <dbReference type="Proteomes" id="UP000244173"/>
    </source>
</evidence>
<keyword evidence="2" id="KW-1185">Reference proteome</keyword>
<dbReference type="KEGG" id="maer:DAI18_17805"/>
<evidence type="ECO:0000313" key="1">
    <source>
        <dbReference type="EMBL" id="AVY95689.1"/>
    </source>
</evidence>
<reference evidence="1 2" key="1">
    <citation type="submission" date="2018-04" db="EMBL/GenBank/DDBJ databases">
        <title>Denitrifier Microvirgula.</title>
        <authorList>
            <person name="Anderson E."/>
            <person name="Jang J."/>
            <person name="Ishii S."/>
        </authorList>
    </citation>
    <scope>NUCLEOTIDE SEQUENCE [LARGE SCALE GENOMIC DNA]</scope>
    <source>
        <strain evidence="1 2">BE2.4</strain>
    </source>
</reference>
<dbReference type="Proteomes" id="UP000244173">
    <property type="component" value="Chromosome"/>
</dbReference>
<sequence length="68" mass="7423">MATTIRTCDGDILDTLCQAHYGHLNGCVAMVLEANRGLAAERQPYRGGVVIELPDLPAPTREVVTLWE</sequence>
<accession>A0A2S0PE82</accession>
<protein>
    <submittedName>
        <fullName evidence="1">Phage tail protein</fullName>
    </submittedName>
</protein>